<evidence type="ECO:0000256" key="6">
    <source>
        <dbReference type="SAM" id="MobiDB-lite"/>
    </source>
</evidence>
<keyword evidence="5 7" id="KW-0472">Membrane</keyword>
<comment type="subcellular location">
    <subcellularLocation>
        <location evidence="1">Membrane</location>
        <topology evidence="1">Multi-pass membrane protein</topology>
    </subcellularLocation>
</comment>
<accession>A0A9P9BJE0</accession>
<dbReference type="GO" id="GO:0005886">
    <property type="term" value="C:plasma membrane"/>
    <property type="evidence" value="ECO:0007669"/>
    <property type="project" value="TreeGrafter"/>
</dbReference>
<feature type="transmembrane region" description="Helical" evidence="7">
    <location>
        <begin position="176"/>
        <end position="197"/>
    </location>
</feature>
<dbReference type="GeneID" id="70181421"/>
<sequence>MDSSEAPSTTRSSTDIEKNAQAEGQASGTDSLSPQTEPKEEVQQATALQLVLVMTVAITSVLVIGLDQTIVATAIPRITDEFKGLDKVSWYGSSYFLTSAAMTPAWGKLFRYIPLKTAYLAAFFVFELGSLICGVAPNADALIVGRAIAGLGVGGMLTGCLMMITYAMPPATRPMGFSSVVTGYGIAAALGPLIGGAFTEHVSWRWCFYINLPIGVLTLAAIIFVPKLEAAKTQPATIKEIILQLDLVGASLLMGAIVAIILALQYAGQTLPWGSATVIGLLVGFFLIIAAFCAWQVYLGEKAVLVPRLMKTYPLWANATWQFFFSGAYFISLYYLPLYFQSVSGVSPGESGVRNLPLVLAVCLVSIPAGKVQGMWPSSIVWFKTLFGALVIITCALFYTMDENTSTGQWIGFQILGGAAWASAWQCAMLTVQRDQEPADLPIATSTISLTQFLGGAIGVSIAQMLFNNRLLSSLAESAPDIDTAVVLHTGATELRNVFSPEDVPRVVSAYLAGLHWVWIFVTVFASIGWVLSLLDYVYMRDLLRAPAGGKESGKSAEPVIAH</sequence>
<evidence type="ECO:0000313" key="9">
    <source>
        <dbReference type="EMBL" id="KAH7025133.1"/>
    </source>
</evidence>
<evidence type="ECO:0000256" key="2">
    <source>
        <dbReference type="ARBA" id="ARBA00022448"/>
    </source>
</evidence>
<feature type="compositionally biased region" description="Polar residues" evidence="6">
    <location>
        <begin position="22"/>
        <end position="36"/>
    </location>
</feature>
<feature type="transmembrane region" description="Helical" evidence="7">
    <location>
        <begin position="203"/>
        <end position="225"/>
    </location>
</feature>
<dbReference type="PANTHER" id="PTHR23501">
    <property type="entry name" value="MAJOR FACILITATOR SUPERFAMILY"/>
    <property type="match status" value="1"/>
</dbReference>
<feature type="transmembrane region" description="Helical" evidence="7">
    <location>
        <begin position="118"/>
        <end position="137"/>
    </location>
</feature>
<feature type="transmembrane region" description="Helical" evidence="7">
    <location>
        <begin position="143"/>
        <end position="164"/>
    </location>
</feature>
<dbReference type="OrthoDB" id="10021397at2759"/>
<feature type="transmembrane region" description="Helical" evidence="7">
    <location>
        <begin position="245"/>
        <end position="267"/>
    </location>
</feature>
<evidence type="ECO:0000256" key="7">
    <source>
        <dbReference type="SAM" id="Phobius"/>
    </source>
</evidence>
<feature type="transmembrane region" description="Helical" evidence="7">
    <location>
        <begin position="319"/>
        <end position="340"/>
    </location>
</feature>
<gene>
    <name evidence="9" type="ORF">B0I36DRAFT_295918</name>
</gene>
<feature type="compositionally biased region" description="Polar residues" evidence="6">
    <location>
        <begin position="1"/>
        <end position="13"/>
    </location>
</feature>
<evidence type="ECO:0000313" key="10">
    <source>
        <dbReference type="Proteomes" id="UP000756346"/>
    </source>
</evidence>
<dbReference type="AlphaFoldDB" id="A0A9P9BJE0"/>
<feature type="region of interest" description="Disordered" evidence="6">
    <location>
        <begin position="1"/>
        <end position="39"/>
    </location>
</feature>
<feature type="transmembrane region" description="Helical" evidence="7">
    <location>
        <begin position="50"/>
        <end position="76"/>
    </location>
</feature>
<feature type="transmembrane region" description="Helical" evidence="7">
    <location>
        <begin position="381"/>
        <end position="399"/>
    </location>
</feature>
<dbReference type="RefSeq" id="XP_046008681.1">
    <property type="nucleotide sequence ID" value="XM_046151875.1"/>
</dbReference>
<dbReference type="InterPro" id="IPR011701">
    <property type="entry name" value="MFS"/>
</dbReference>
<feature type="transmembrane region" description="Helical" evidence="7">
    <location>
        <begin position="444"/>
        <end position="467"/>
    </location>
</feature>
<dbReference type="GO" id="GO:0022857">
    <property type="term" value="F:transmembrane transporter activity"/>
    <property type="evidence" value="ECO:0007669"/>
    <property type="project" value="InterPro"/>
</dbReference>
<dbReference type="InterPro" id="IPR036259">
    <property type="entry name" value="MFS_trans_sf"/>
</dbReference>
<dbReference type="Pfam" id="PF07690">
    <property type="entry name" value="MFS_1"/>
    <property type="match status" value="1"/>
</dbReference>
<evidence type="ECO:0000256" key="4">
    <source>
        <dbReference type="ARBA" id="ARBA00022989"/>
    </source>
</evidence>
<dbReference type="EMBL" id="JAGTJQ010000009">
    <property type="protein sequence ID" value="KAH7025133.1"/>
    <property type="molecule type" value="Genomic_DNA"/>
</dbReference>
<keyword evidence="4 7" id="KW-1133">Transmembrane helix</keyword>
<dbReference type="CDD" id="cd17502">
    <property type="entry name" value="MFS_Azr1_MDR_like"/>
    <property type="match status" value="1"/>
</dbReference>
<keyword evidence="2" id="KW-0813">Transport</keyword>
<keyword evidence="10" id="KW-1185">Reference proteome</keyword>
<evidence type="ECO:0000256" key="3">
    <source>
        <dbReference type="ARBA" id="ARBA00022692"/>
    </source>
</evidence>
<name>A0A9P9BJE0_9PEZI</name>
<dbReference type="PROSITE" id="PS50850">
    <property type="entry name" value="MFS"/>
    <property type="match status" value="1"/>
</dbReference>
<dbReference type="SUPFAM" id="SSF103473">
    <property type="entry name" value="MFS general substrate transporter"/>
    <property type="match status" value="2"/>
</dbReference>
<feature type="domain" description="Major facilitator superfamily (MFS) profile" evidence="8">
    <location>
        <begin position="53"/>
        <end position="541"/>
    </location>
</feature>
<evidence type="ECO:0000256" key="1">
    <source>
        <dbReference type="ARBA" id="ARBA00004141"/>
    </source>
</evidence>
<protein>
    <submittedName>
        <fullName evidence="9">Major facilitator superfamily domain-containing protein</fullName>
    </submittedName>
</protein>
<feature type="transmembrane region" description="Helical" evidence="7">
    <location>
        <begin position="88"/>
        <end position="106"/>
    </location>
</feature>
<feature type="transmembrane region" description="Helical" evidence="7">
    <location>
        <begin position="411"/>
        <end position="432"/>
    </location>
</feature>
<dbReference type="PANTHER" id="PTHR23501:SF177">
    <property type="entry name" value="MAJOR FACILITATOR SUPERFAMILY (MFS) PROFILE DOMAIN-CONTAINING PROTEIN-RELATED"/>
    <property type="match status" value="1"/>
</dbReference>
<comment type="caution">
    <text evidence="9">The sequence shown here is derived from an EMBL/GenBank/DDBJ whole genome shotgun (WGS) entry which is preliminary data.</text>
</comment>
<dbReference type="InterPro" id="IPR020846">
    <property type="entry name" value="MFS_dom"/>
</dbReference>
<evidence type="ECO:0000256" key="5">
    <source>
        <dbReference type="ARBA" id="ARBA00023136"/>
    </source>
</evidence>
<feature type="transmembrane region" description="Helical" evidence="7">
    <location>
        <begin position="517"/>
        <end position="539"/>
    </location>
</feature>
<evidence type="ECO:0000259" key="8">
    <source>
        <dbReference type="PROSITE" id="PS50850"/>
    </source>
</evidence>
<proteinExistence type="predicted"/>
<organism evidence="9 10">
    <name type="scientific">Microdochium trichocladiopsis</name>
    <dbReference type="NCBI Taxonomy" id="1682393"/>
    <lineage>
        <taxon>Eukaryota</taxon>
        <taxon>Fungi</taxon>
        <taxon>Dikarya</taxon>
        <taxon>Ascomycota</taxon>
        <taxon>Pezizomycotina</taxon>
        <taxon>Sordariomycetes</taxon>
        <taxon>Xylariomycetidae</taxon>
        <taxon>Xylariales</taxon>
        <taxon>Microdochiaceae</taxon>
        <taxon>Microdochium</taxon>
    </lineage>
</organism>
<keyword evidence="3 7" id="KW-0812">Transmembrane</keyword>
<dbReference type="Proteomes" id="UP000756346">
    <property type="component" value="Unassembled WGS sequence"/>
</dbReference>
<dbReference type="Gene3D" id="1.20.1250.20">
    <property type="entry name" value="MFS general substrate transporter like domains"/>
    <property type="match status" value="2"/>
</dbReference>
<feature type="transmembrane region" description="Helical" evidence="7">
    <location>
        <begin position="273"/>
        <end position="298"/>
    </location>
</feature>
<reference evidence="9" key="1">
    <citation type="journal article" date="2021" name="Nat. Commun.">
        <title>Genetic determinants of endophytism in the Arabidopsis root mycobiome.</title>
        <authorList>
            <person name="Mesny F."/>
            <person name="Miyauchi S."/>
            <person name="Thiergart T."/>
            <person name="Pickel B."/>
            <person name="Atanasova L."/>
            <person name="Karlsson M."/>
            <person name="Huettel B."/>
            <person name="Barry K.W."/>
            <person name="Haridas S."/>
            <person name="Chen C."/>
            <person name="Bauer D."/>
            <person name="Andreopoulos W."/>
            <person name="Pangilinan J."/>
            <person name="LaButti K."/>
            <person name="Riley R."/>
            <person name="Lipzen A."/>
            <person name="Clum A."/>
            <person name="Drula E."/>
            <person name="Henrissat B."/>
            <person name="Kohler A."/>
            <person name="Grigoriev I.V."/>
            <person name="Martin F.M."/>
            <person name="Hacquard S."/>
        </authorList>
    </citation>
    <scope>NUCLEOTIDE SEQUENCE</scope>
    <source>
        <strain evidence="9">MPI-CAGE-CH-0230</strain>
    </source>
</reference>